<evidence type="ECO:0000256" key="1">
    <source>
        <dbReference type="SAM" id="MobiDB-lite"/>
    </source>
</evidence>
<protein>
    <recommendedName>
        <fullName evidence="4">F-box domain-containing protein</fullName>
    </recommendedName>
</protein>
<reference evidence="2" key="1">
    <citation type="submission" date="2021-11" db="EMBL/GenBank/DDBJ databases">
        <authorList>
            <person name="Herlambang A."/>
            <person name="Guo Y."/>
            <person name="Takashima Y."/>
            <person name="Nishizawa T."/>
        </authorList>
    </citation>
    <scope>NUCLEOTIDE SEQUENCE</scope>
    <source>
        <strain evidence="2">E1425</strain>
    </source>
</reference>
<feature type="region of interest" description="Disordered" evidence="1">
    <location>
        <begin position="418"/>
        <end position="437"/>
    </location>
</feature>
<keyword evidence="3" id="KW-1185">Reference proteome</keyword>
<dbReference type="InterPro" id="IPR032675">
    <property type="entry name" value="LRR_dom_sf"/>
</dbReference>
<comment type="caution">
    <text evidence="2">The sequence shown here is derived from an EMBL/GenBank/DDBJ whole genome shotgun (WGS) entry which is preliminary data.</text>
</comment>
<sequence length="571" mass="66246">MSMIASYLSKTSFLACIQVSSSWYRCFRPRLWQDIELQGEDYDTFNFDDDTFDKLWGHAKMIKSLKFTIMPHLTAFNYLDGLLRFPRLRRLVLDVQEACRGDDDPRVILKGFIQANNRHLVSLRVLFQQESRRSRIHFSVWDILQGFKQPKSRLTNLDITDGDMIMEEMDNDSRRVLMQLRSLKRSRVDFSTCGYQSTPSERELNLPQRLTDCNIHHLALQYCRPGEEVYQLLEDYQEIRSLEWVSANDLPAEYFSMWLKGLRAGYWSFLESLDLCIELKDSELAQLLEAVAPLNHFTLSEMEFGELSSVALLESGAGKQRMKLETLSLSMCLCPEVDGSMVQRFLCEMPQLRILRAPMISAWDIELDPRPWICKNIEEHSLAFVLASVRKNLTPVSGETAGETTAEILTAGNMDLSTRDPSSLSLDLQPQPPSMSQATPVSSTIFLDRLATLTHLRALLFENVDMTEYERVEYLKIRLDCGLDRLKALRRLTELNLYCETGEDVDLEEAQWMLDHWPMLTKIRLWSLHPDVKAKAGLCELFERYWMDHRHILGTVMTGNEGWMCRGRFFH</sequence>
<accession>A0A9P3H7H3</accession>
<dbReference type="EMBL" id="BQFW01000005">
    <property type="protein sequence ID" value="GJJ71476.1"/>
    <property type="molecule type" value="Genomic_DNA"/>
</dbReference>
<dbReference type="SUPFAM" id="SSF52047">
    <property type="entry name" value="RNI-like"/>
    <property type="match status" value="1"/>
</dbReference>
<evidence type="ECO:0000313" key="2">
    <source>
        <dbReference type="EMBL" id="GJJ71476.1"/>
    </source>
</evidence>
<evidence type="ECO:0008006" key="4">
    <source>
        <dbReference type="Google" id="ProtNLM"/>
    </source>
</evidence>
<dbReference type="InterPro" id="IPR036047">
    <property type="entry name" value="F-box-like_dom_sf"/>
</dbReference>
<dbReference type="Gene3D" id="3.80.10.10">
    <property type="entry name" value="Ribonuclease Inhibitor"/>
    <property type="match status" value="1"/>
</dbReference>
<dbReference type="AlphaFoldDB" id="A0A9P3H7H3"/>
<proteinExistence type="predicted"/>
<gene>
    <name evidence="2" type="ORF">EMPS_03826</name>
</gene>
<organism evidence="2 3">
    <name type="scientific">Entomortierella parvispora</name>
    <dbReference type="NCBI Taxonomy" id="205924"/>
    <lineage>
        <taxon>Eukaryota</taxon>
        <taxon>Fungi</taxon>
        <taxon>Fungi incertae sedis</taxon>
        <taxon>Mucoromycota</taxon>
        <taxon>Mortierellomycotina</taxon>
        <taxon>Mortierellomycetes</taxon>
        <taxon>Mortierellales</taxon>
        <taxon>Mortierellaceae</taxon>
        <taxon>Entomortierella</taxon>
    </lineage>
</organism>
<evidence type="ECO:0000313" key="3">
    <source>
        <dbReference type="Proteomes" id="UP000827284"/>
    </source>
</evidence>
<dbReference type="SUPFAM" id="SSF81383">
    <property type="entry name" value="F-box domain"/>
    <property type="match status" value="1"/>
</dbReference>
<reference evidence="2" key="2">
    <citation type="journal article" date="2022" name="Microbiol. Resour. Announc.">
        <title>Whole-Genome Sequence of Entomortierella parvispora E1425, a Mucoromycotan Fungus Associated with Burkholderiaceae-Related Endosymbiotic Bacteria.</title>
        <authorList>
            <person name="Herlambang A."/>
            <person name="Guo Y."/>
            <person name="Takashima Y."/>
            <person name="Narisawa K."/>
            <person name="Ohta H."/>
            <person name="Nishizawa T."/>
        </authorList>
    </citation>
    <scope>NUCLEOTIDE SEQUENCE</scope>
    <source>
        <strain evidence="2">E1425</strain>
    </source>
</reference>
<dbReference type="Proteomes" id="UP000827284">
    <property type="component" value="Unassembled WGS sequence"/>
</dbReference>
<dbReference type="OrthoDB" id="2338606at2759"/>
<name>A0A9P3H7H3_9FUNG</name>